<protein>
    <recommendedName>
        <fullName evidence="7">Reverse transcriptase domain-containing protein</fullName>
    </recommendedName>
</protein>
<dbReference type="InterPro" id="IPR041373">
    <property type="entry name" value="RT_RNaseH"/>
</dbReference>
<dbReference type="PANTHER" id="PTHR37984:SF5">
    <property type="entry name" value="PROTEIN NYNRIN-LIKE"/>
    <property type="match status" value="1"/>
</dbReference>
<dbReference type="Pfam" id="PF17917">
    <property type="entry name" value="RT_RNaseH"/>
    <property type="match status" value="1"/>
</dbReference>
<dbReference type="SUPFAM" id="SSF56672">
    <property type="entry name" value="DNA/RNA polymerases"/>
    <property type="match status" value="1"/>
</dbReference>
<keyword evidence="3" id="KW-0540">Nuclease</keyword>
<dbReference type="Pfam" id="PF00078">
    <property type="entry name" value="RVT_1"/>
    <property type="match status" value="1"/>
</dbReference>
<dbReference type="FunFam" id="3.10.20.370:FF:000001">
    <property type="entry name" value="Retrovirus-related Pol polyprotein from transposon 17.6-like protein"/>
    <property type="match status" value="1"/>
</dbReference>
<evidence type="ECO:0000313" key="8">
    <source>
        <dbReference type="EMBL" id="SAL97626.1"/>
    </source>
</evidence>
<evidence type="ECO:0000313" key="9">
    <source>
        <dbReference type="Proteomes" id="UP000078561"/>
    </source>
</evidence>
<reference evidence="8" key="1">
    <citation type="submission" date="2016-04" db="EMBL/GenBank/DDBJ databases">
        <authorList>
            <person name="Evans L.H."/>
            <person name="Alamgir A."/>
            <person name="Owens N."/>
            <person name="Weber N.D."/>
            <person name="Virtaneva K."/>
            <person name="Barbian K."/>
            <person name="Babar A."/>
            <person name="Rosenke K."/>
        </authorList>
    </citation>
    <scope>NUCLEOTIDE SEQUENCE [LARGE SCALE GENOMIC DNA]</scope>
    <source>
        <strain evidence="8">CBS 101.48</strain>
    </source>
</reference>
<evidence type="ECO:0000256" key="5">
    <source>
        <dbReference type="ARBA" id="ARBA00022801"/>
    </source>
</evidence>
<keyword evidence="4" id="KW-0255">Endonuclease</keyword>
<dbReference type="CDD" id="cd09274">
    <property type="entry name" value="RNase_HI_RT_Ty3"/>
    <property type="match status" value="1"/>
</dbReference>
<evidence type="ECO:0000259" key="7">
    <source>
        <dbReference type="PROSITE" id="PS50878"/>
    </source>
</evidence>
<dbReference type="InterPro" id="IPR050951">
    <property type="entry name" value="Retrovirus_Pol_polyprotein"/>
</dbReference>
<keyword evidence="1" id="KW-0808">Transferase</keyword>
<dbReference type="GO" id="GO:0003964">
    <property type="term" value="F:RNA-directed DNA polymerase activity"/>
    <property type="evidence" value="ECO:0007669"/>
    <property type="project" value="UniProtKB-KW"/>
</dbReference>
<dbReference type="Proteomes" id="UP000078561">
    <property type="component" value="Unassembled WGS sequence"/>
</dbReference>
<evidence type="ECO:0000256" key="2">
    <source>
        <dbReference type="ARBA" id="ARBA00022695"/>
    </source>
</evidence>
<organism evidence="8">
    <name type="scientific">Absidia glauca</name>
    <name type="common">Pin mould</name>
    <dbReference type="NCBI Taxonomy" id="4829"/>
    <lineage>
        <taxon>Eukaryota</taxon>
        <taxon>Fungi</taxon>
        <taxon>Fungi incertae sedis</taxon>
        <taxon>Mucoromycota</taxon>
        <taxon>Mucoromycotina</taxon>
        <taxon>Mucoromycetes</taxon>
        <taxon>Mucorales</taxon>
        <taxon>Cunninghamellaceae</taxon>
        <taxon>Absidia</taxon>
    </lineage>
</organism>
<dbReference type="AlphaFoldDB" id="A0A168LWN6"/>
<dbReference type="FunFam" id="3.30.70.270:FF:000026">
    <property type="entry name" value="Transposon Ty3-G Gag-Pol polyprotein"/>
    <property type="match status" value="1"/>
</dbReference>
<keyword evidence="5" id="KW-0378">Hydrolase</keyword>
<dbReference type="EMBL" id="LT551876">
    <property type="protein sequence ID" value="SAL97626.1"/>
    <property type="molecule type" value="Genomic_DNA"/>
</dbReference>
<dbReference type="PROSITE" id="PS50878">
    <property type="entry name" value="RT_POL"/>
    <property type="match status" value="1"/>
</dbReference>
<dbReference type="PANTHER" id="PTHR37984">
    <property type="entry name" value="PROTEIN CBG26694"/>
    <property type="match status" value="1"/>
</dbReference>
<dbReference type="InterPro" id="IPR043128">
    <property type="entry name" value="Rev_trsase/Diguanyl_cyclase"/>
</dbReference>
<dbReference type="OMA" id="ASEINYH"/>
<dbReference type="InterPro" id="IPR043502">
    <property type="entry name" value="DNA/RNA_pol_sf"/>
</dbReference>
<keyword evidence="6" id="KW-0695">RNA-directed DNA polymerase</keyword>
<dbReference type="CDD" id="cd01647">
    <property type="entry name" value="RT_LTR"/>
    <property type="match status" value="1"/>
</dbReference>
<keyword evidence="9" id="KW-1185">Reference proteome</keyword>
<dbReference type="OrthoDB" id="5599418at2759"/>
<dbReference type="Gene3D" id="3.30.70.270">
    <property type="match status" value="2"/>
</dbReference>
<dbReference type="GO" id="GO:0004519">
    <property type="term" value="F:endonuclease activity"/>
    <property type="evidence" value="ECO:0007669"/>
    <property type="project" value="UniProtKB-KW"/>
</dbReference>
<evidence type="ECO:0000256" key="3">
    <source>
        <dbReference type="ARBA" id="ARBA00022722"/>
    </source>
</evidence>
<accession>A0A168LWN6</accession>
<feature type="domain" description="Reverse transcriptase" evidence="7">
    <location>
        <begin position="82"/>
        <end position="259"/>
    </location>
</feature>
<evidence type="ECO:0000256" key="6">
    <source>
        <dbReference type="ARBA" id="ARBA00022918"/>
    </source>
</evidence>
<gene>
    <name evidence="8" type="primary">ABSGL_03131.1 scaffold 4229</name>
</gene>
<evidence type="ECO:0000256" key="4">
    <source>
        <dbReference type="ARBA" id="ARBA00022759"/>
    </source>
</evidence>
<dbReference type="Gene3D" id="3.10.10.10">
    <property type="entry name" value="HIV Type 1 Reverse Transcriptase, subunit A, domain 1"/>
    <property type="match status" value="1"/>
</dbReference>
<dbReference type="STRING" id="4829.A0A168LWN6"/>
<evidence type="ECO:0000256" key="1">
    <source>
        <dbReference type="ARBA" id="ARBA00022679"/>
    </source>
</evidence>
<name>A0A168LWN6_ABSGL</name>
<sequence>MHPKNKTITRMHSTNSTNNLELAASILHEFPGLTIESEHQTITNAPYRHRIDTGNASPVATPDYRRSHTENLAIKEEVKSMLAKKMIVPSTSDWCSPAVLIKKPDGSFRFCVDYRRLNKVTIKDKYPLPRINELLDSLQGSKIFSTIDLESGYWQLPMELQDAKKTAFVADGSLYEFTCLPFGVVNGPASFKRFMHGVLRGLGRTMVYLDDVIIYSKSVEQHEQDLRLVLARLAKYDFKISRNKCQFFCKEVKFLGFLMSGNGVRSDPIKTEPIKNWPQPTSAKDVQQFMGLCAFYHKFMENLSTKAKPLYALLKADKTFEWTPQAQAAFEELKTRLIKLPTLAYPDPQQPYDLHTDASNIGIGAVLVQHGRPISYASRTLQASEINYHTTEKECLAIVWALNHFYCYLYGATFTIYTDHAALKSILSTKMPRGRIARWILTLQSYQFTIVHKKGTLNTDACCIMCNTQQ</sequence>
<dbReference type="InParanoid" id="A0A168LWN6"/>
<dbReference type="InterPro" id="IPR000477">
    <property type="entry name" value="RT_dom"/>
</dbReference>
<dbReference type="GO" id="GO:0016787">
    <property type="term" value="F:hydrolase activity"/>
    <property type="evidence" value="ECO:0007669"/>
    <property type="project" value="UniProtKB-KW"/>
</dbReference>
<proteinExistence type="predicted"/>
<keyword evidence="2" id="KW-0548">Nucleotidyltransferase</keyword>